<dbReference type="Proteomes" id="UP000254428">
    <property type="component" value="Unassembled WGS sequence"/>
</dbReference>
<evidence type="ECO:0000313" key="2">
    <source>
        <dbReference type="Proteomes" id="UP000254428"/>
    </source>
</evidence>
<proteinExistence type="predicted"/>
<gene>
    <name evidence="1" type="ORF">NCTC11341_03536</name>
</gene>
<protein>
    <submittedName>
        <fullName evidence="1">Uncharacterized protein</fullName>
    </submittedName>
</protein>
<dbReference type="AlphaFoldDB" id="A0A376P046"/>
<sequence>MDLNKLEALLEASVKNFISVLDEKTEDIKKANIVELVKTRASTFDHLPDDVRSAAIRVYVTALSNSEPPIDEESRDIQKKRFEMLASNIIAGFTRLLTKEPASEAIRQQAQVIINQAETISRERKEFRKEVSELQASQPQSTI</sequence>
<evidence type="ECO:0000313" key="1">
    <source>
        <dbReference type="EMBL" id="STH71888.1"/>
    </source>
</evidence>
<name>A0A376P046_ECOLX</name>
<reference evidence="1 2" key="1">
    <citation type="submission" date="2018-06" db="EMBL/GenBank/DDBJ databases">
        <authorList>
            <consortium name="Pathogen Informatics"/>
            <person name="Doyle S."/>
        </authorList>
    </citation>
    <scope>NUCLEOTIDE SEQUENCE [LARGE SCALE GENOMIC DNA]</scope>
    <source>
        <strain evidence="1 2">NCTC11341</strain>
    </source>
</reference>
<organism evidence="1 2">
    <name type="scientific">Escherichia coli</name>
    <dbReference type="NCBI Taxonomy" id="562"/>
    <lineage>
        <taxon>Bacteria</taxon>
        <taxon>Pseudomonadati</taxon>
        <taxon>Pseudomonadota</taxon>
        <taxon>Gammaproteobacteria</taxon>
        <taxon>Enterobacterales</taxon>
        <taxon>Enterobacteriaceae</taxon>
        <taxon>Escherichia</taxon>
    </lineage>
</organism>
<accession>A0A376P046</accession>
<dbReference type="RefSeq" id="WP_073840459.1">
    <property type="nucleotide sequence ID" value="NZ_CABVZZ010000225.1"/>
</dbReference>
<dbReference type="EMBL" id="UGBT01000002">
    <property type="protein sequence ID" value="STH71888.1"/>
    <property type="molecule type" value="Genomic_DNA"/>
</dbReference>